<feature type="transmembrane region" description="Helical" evidence="6">
    <location>
        <begin position="192"/>
        <end position="215"/>
    </location>
</feature>
<dbReference type="InterPro" id="IPR006603">
    <property type="entry name" value="PQ-loop_rpt"/>
</dbReference>
<evidence type="ECO:0000256" key="2">
    <source>
        <dbReference type="ARBA" id="ARBA00022692"/>
    </source>
</evidence>
<feature type="region of interest" description="Disordered" evidence="5">
    <location>
        <begin position="287"/>
        <end position="314"/>
    </location>
</feature>
<evidence type="ECO:0000256" key="3">
    <source>
        <dbReference type="ARBA" id="ARBA00022989"/>
    </source>
</evidence>
<dbReference type="SMART" id="SM00679">
    <property type="entry name" value="CTNS"/>
    <property type="match status" value="2"/>
</dbReference>
<feature type="transmembrane region" description="Helical" evidence="6">
    <location>
        <begin position="40"/>
        <end position="58"/>
    </location>
</feature>
<keyword evidence="4 6" id="KW-0472">Membrane</keyword>
<protein>
    <recommendedName>
        <fullName evidence="9">PQ-loop repeat-containing protein 1</fullName>
    </recommendedName>
</protein>
<feature type="compositionally biased region" description="Polar residues" evidence="5">
    <location>
        <begin position="296"/>
        <end position="309"/>
    </location>
</feature>
<dbReference type="Pfam" id="PF04193">
    <property type="entry name" value="PQ-loop"/>
    <property type="match status" value="2"/>
</dbReference>
<dbReference type="GO" id="GO:0005768">
    <property type="term" value="C:endosome"/>
    <property type="evidence" value="ECO:0007669"/>
    <property type="project" value="TreeGrafter"/>
</dbReference>
<comment type="subcellular location">
    <subcellularLocation>
        <location evidence="1">Membrane</location>
        <topology evidence="1">Multi-pass membrane protein</topology>
    </subcellularLocation>
</comment>
<dbReference type="GO" id="GO:0016020">
    <property type="term" value="C:membrane"/>
    <property type="evidence" value="ECO:0007669"/>
    <property type="project" value="UniProtKB-SubCell"/>
</dbReference>
<feature type="transmembrane region" description="Helical" evidence="6">
    <location>
        <begin position="221"/>
        <end position="244"/>
    </location>
</feature>
<evidence type="ECO:0000256" key="4">
    <source>
        <dbReference type="ARBA" id="ARBA00023136"/>
    </source>
</evidence>
<feature type="transmembrane region" description="Helical" evidence="6">
    <location>
        <begin position="136"/>
        <end position="156"/>
    </location>
</feature>
<dbReference type="InterPro" id="IPR052241">
    <property type="entry name" value="SLC66/Scramblase_ANY1"/>
</dbReference>
<name>A0A8H7QXN8_9FUNG</name>
<dbReference type="GO" id="GO:0045332">
    <property type="term" value="P:phospholipid translocation"/>
    <property type="evidence" value="ECO:0007669"/>
    <property type="project" value="TreeGrafter"/>
</dbReference>
<feature type="transmembrane region" description="Helical" evidence="6">
    <location>
        <begin position="6"/>
        <end position="28"/>
    </location>
</feature>
<accession>A0A8H7QXN8</accession>
<dbReference type="GO" id="GO:0042147">
    <property type="term" value="P:retrograde transport, endosome to Golgi"/>
    <property type="evidence" value="ECO:0007669"/>
    <property type="project" value="TreeGrafter"/>
</dbReference>
<evidence type="ECO:0000256" key="6">
    <source>
        <dbReference type="SAM" id="Phobius"/>
    </source>
</evidence>
<reference evidence="7" key="1">
    <citation type="submission" date="2020-12" db="EMBL/GenBank/DDBJ databases">
        <title>Metabolic potential, ecology and presence of endohyphal bacteria is reflected in genomic diversity of Mucoromycotina.</title>
        <authorList>
            <person name="Muszewska A."/>
            <person name="Okrasinska A."/>
            <person name="Steczkiewicz K."/>
            <person name="Drgas O."/>
            <person name="Orlowska M."/>
            <person name="Perlinska-Lenart U."/>
            <person name="Aleksandrzak-Piekarczyk T."/>
            <person name="Szatraj K."/>
            <person name="Zielenkiewicz U."/>
            <person name="Pilsyk S."/>
            <person name="Malc E."/>
            <person name="Mieczkowski P."/>
            <person name="Kruszewska J.S."/>
            <person name="Biernat P."/>
            <person name="Pawlowska J."/>
        </authorList>
    </citation>
    <scope>NUCLEOTIDE SEQUENCE</scope>
    <source>
        <strain evidence="7">WA0000017839</strain>
    </source>
</reference>
<dbReference type="Proteomes" id="UP000603453">
    <property type="component" value="Unassembled WGS sequence"/>
</dbReference>
<evidence type="ECO:0000313" key="7">
    <source>
        <dbReference type="EMBL" id="KAG2200657.1"/>
    </source>
</evidence>
<organism evidence="7 8">
    <name type="scientific">Mucor saturninus</name>
    <dbReference type="NCBI Taxonomy" id="64648"/>
    <lineage>
        <taxon>Eukaryota</taxon>
        <taxon>Fungi</taxon>
        <taxon>Fungi incertae sedis</taxon>
        <taxon>Mucoromycota</taxon>
        <taxon>Mucoromycotina</taxon>
        <taxon>Mucoromycetes</taxon>
        <taxon>Mucorales</taxon>
        <taxon>Mucorineae</taxon>
        <taxon>Mucoraceae</taxon>
        <taxon>Mucor</taxon>
    </lineage>
</organism>
<dbReference type="Gene3D" id="1.20.1280.290">
    <property type="match status" value="1"/>
</dbReference>
<feature type="transmembrane region" description="Helical" evidence="6">
    <location>
        <begin position="64"/>
        <end position="84"/>
    </location>
</feature>
<dbReference type="OrthoDB" id="292213at2759"/>
<keyword evidence="2 6" id="KW-0812">Transmembrane</keyword>
<evidence type="ECO:0000256" key="5">
    <source>
        <dbReference type="SAM" id="MobiDB-lite"/>
    </source>
</evidence>
<keyword evidence="8" id="KW-1185">Reference proteome</keyword>
<dbReference type="PANTHER" id="PTHR14856:SF9">
    <property type="entry name" value="PQ-LOOP REPEAT-CONTAINING PROTEIN 1"/>
    <property type="match status" value="1"/>
</dbReference>
<keyword evidence="3 6" id="KW-1133">Transmembrane helix</keyword>
<evidence type="ECO:0008006" key="9">
    <source>
        <dbReference type="Google" id="ProtNLM"/>
    </source>
</evidence>
<dbReference type="GO" id="GO:0005802">
    <property type="term" value="C:trans-Golgi network"/>
    <property type="evidence" value="ECO:0007669"/>
    <property type="project" value="TreeGrafter"/>
</dbReference>
<comment type="caution">
    <text evidence="7">The sequence shown here is derived from an EMBL/GenBank/DDBJ whole genome shotgun (WGS) entry which is preliminary data.</text>
</comment>
<dbReference type="EMBL" id="JAEPRD010000080">
    <property type="protein sequence ID" value="KAG2200657.1"/>
    <property type="molecule type" value="Genomic_DNA"/>
</dbReference>
<dbReference type="GO" id="GO:0005829">
    <property type="term" value="C:cytosol"/>
    <property type="evidence" value="ECO:0007669"/>
    <property type="project" value="GOC"/>
</dbReference>
<evidence type="ECO:0000313" key="8">
    <source>
        <dbReference type="Proteomes" id="UP000603453"/>
    </source>
</evidence>
<dbReference type="AlphaFoldDB" id="A0A8H7QXN8"/>
<evidence type="ECO:0000256" key="1">
    <source>
        <dbReference type="ARBA" id="ARBA00004141"/>
    </source>
</evidence>
<gene>
    <name evidence="7" type="ORF">INT47_005813</name>
</gene>
<dbReference type="PANTHER" id="PTHR14856">
    <property type="entry name" value="PQ-LOOP REPEAT-CONTAINING PROTEIN 1-LIKE PROTEIN"/>
    <property type="match status" value="1"/>
</dbReference>
<sequence length="411" mass="46548">MPNFADIALSMAMVIGPVVGYVDQYFLIKRKQSSVGFNPMTCAILLFANILRIFFWIGKRFDDTLLFQSITMIIAMLILLQVVVSYKHDDANYSVLYSELRNSFSSNSIEAELAAEENGLERKDGWKRRFWSWDHYLDYINCLLGFTTVIAFLYMLFRSYPAFIETLGAASLGIESMLPLPQCISNFKNKSTTGFSLLVLGSWFLGDGFKLFYFIYTGAPLQFIICGAIQLSIDSIIVLEFVLFSPFVKNKWSKDSWINRHAEDNMDHPERLVNKPKVTVTRASSSVQSHALEKGSSVNSSSIPPTNRLDTGDNEENGQWPVFVRLSSNGQDIAMHVPTQAPYWNVSTLEKEVLPHLEKKSRVKFIYLGRVLPDTHLIVPSLCIDSTISKNNAIYIQKEGVIQAMVTHLSR</sequence>
<proteinExistence type="predicted"/>